<dbReference type="AlphaFoldDB" id="A0AAV4RNX1"/>
<sequence length="143" mass="16283">MTCELFVTDNANTPQNRYITSLYYNLMSARVFRDAFKPGIPKEIAYNFTTTIAHAVVDSAKCSTYNKMTLERFYHNALLFLHPKNETKDFACTIALTTALVCYEPKLERNASLIATFISNAICKSLQNVFLKTSFQPNIMEIT</sequence>
<protein>
    <submittedName>
        <fullName evidence="1">Uncharacterized protein</fullName>
    </submittedName>
</protein>
<accession>A0AAV4RNX1</accession>
<dbReference type="Gene3D" id="1.10.274.60">
    <property type="entry name" value="Spidroin, repetitive domain"/>
    <property type="match status" value="1"/>
</dbReference>
<dbReference type="InterPro" id="IPR043070">
    <property type="entry name" value="Spidroin_repeat"/>
</dbReference>
<dbReference type="Proteomes" id="UP001054945">
    <property type="component" value="Unassembled WGS sequence"/>
</dbReference>
<dbReference type="EMBL" id="BPLR01008049">
    <property type="protein sequence ID" value="GIY21693.1"/>
    <property type="molecule type" value="Genomic_DNA"/>
</dbReference>
<evidence type="ECO:0000313" key="2">
    <source>
        <dbReference type="Proteomes" id="UP001054945"/>
    </source>
</evidence>
<organism evidence="1 2">
    <name type="scientific">Caerostris extrusa</name>
    <name type="common">Bark spider</name>
    <name type="synonym">Caerostris bankana</name>
    <dbReference type="NCBI Taxonomy" id="172846"/>
    <lineage>
        <taxon>Eukaryota</taxon>
        <taxon>Metazoa</taxon>
        <taxon>Ecdysozoa</taxon>
        <taxon>Arthropoda</taxon>
        <taxon>Chelicerata</taxon>
        <taxon>Arachnida</taxon>
        <taxon>Araneae</taxon>
        <taxon>Araneomorphae</taxon>
        <taxon>Entelegynae</taxon>
        <taxon>Araneoidea</taxon>
        <taxon>Araneidae</taxon>
        <taxon>Caerostris</taxon>
    </lineage>
</organism>
<comment type="caution">
    <text evidence="1">The sequence shown here is derived from an EMBL/GenBank/DDBJ whole genome shotgun (WGS) entry which is preliminary data.</text>
</comment>
<evidence type="ECO:0000313" key="1">
    <source>
        <dbReference type="EMBL" id="GIY21693.1"/>
    </source>
</evidence>
<name>A0AAV4RNX1_CAEEX</name>
<reference evidence="1 2" key="1">
    <citation type="submission" date="2021-06" db="EMBL/GenBank/DDBJ databases">
        <title>Caerostris extrusa draft genome.</title>
        <authorList>
            <person name="Kono N."/>
            <person name="Arakawa K."/>
        </authorList>
    </citation>
    <scope>NUCLEOTIDE SEQUENCE [LARGE SCALE GENOMIC DNA]</scope>
</reference>
<keyword evidence="2" id="KW-1185">Reference proteome</keyword>
<gene>
    <name evidence="1" type="primary">AVEN_194491_1</name>
    <name evidence="1" type="ORF">CEXT_121471</name>
</gene>
<proteinExistence type="predicted"/>